<name>A0AAN6RQ66_9PEZI</name>
<dbReference type="PROSITE" id="PS51819">
    <property type="entry name" value="VOC"/>
    <property type="match status" value="1"/>
</dbReference>
<reference evidence="3" key="1">
    <citation type="journal article" date="2023" name="Mol. Phylogenet. Evol.">
        <title>Genome-scale phylogeny and comparative genomics of the fungal order Sordariales.</title>
        <authorList>
            <person name="Hensen N."/>
            <person name="Bonometti L."/>
            <person name="Westerberg I."/>
            <person name="Brannstrom I.O."/>
            <person name="Guillou S."/>
            <person name="Cros-Aarteil S."/>
            <person name="Calhoun S."/>
            <person name="Haridas S."/>
            <person name="Kuo A."/>
            <person name="Mondo S."/>
            <person name="Pangilinan J."/>
            <person name="Riley R."/>
            <person name="LaButti K."/>
            <person name="Andreopoulos B."/>
            <person name="Lipzen A."/>
            <person name="Chen C."/>
            <person name="Yan M."/>
            <person name="Daum C."/>
            <person name="Ng V."/>
            <person name="Clum A."/>
            <person name="Steindorff A."/>
            <person name="Ohm R.A."/>
            <person name="Martin F."/>
            <person name="Silar P."/>
            <person name="Natvig D.O."/>
            <person name="Lalanne C."/>
            <person name="Gautier V."/>
            <person name="Ament-Velasquez S.L."/>
            <person name="Kruys A."/>
            <person name="Hutchinson M.I."/>
            <person name="Powell A.J."/>
            <person name="Barry K."/>
            <person name="Miller A.N."/>
            <person name="Grigoriev I.V."/>
            <person name="Debuchy R."/>
            <person name="Gladieux P."/>
            <person name="Hiltunen Thoren M."/>
            <person name="Johannesson H."/>
        </authorList>
    </citation>
    <scope>NUCLEOTIDE SEQUENCE</scope>
    <source>
        <strain evidence="3">CBS 103.79</strain>
    </source>
</reference>
<organism evidence="3 4">
    <name type="scientific">Staphylotrichum tortipilum</name>
    <dbReference type="NCBI Taxonomy" id="2831512"/>
    <lineage>
        <taxon>Eukaryota</taxon>
        <taxon>Fungi</taxon>
        <taxon>Dikarya</taxon>
        <taxon>Ascomycota</taxon>
        <taxon>Pezizomycotina</taxon>
        <taxon>Sordariomycetes</taxon>
        <taxon>Sordariomycetidae</taxon>
        <taxon>Sordariales</taxon>
        <taxon>Chaetomiaceae</taxon>
        <taxon>Staphylotrichum</taxon>
    </lineage>
</organism>
<dbReference type="Pfam" id="PF00903">
    <property type="entry name" value="Glyoxalase"/>
    <property type="match status" value="1"/>
</dbReference>
<feature type="compositionally biased region" description="Low complexity" evidence="1">
    <location>
        <begin position="93"/>
        <end position="103"/>
    </location>
</feature>
<dbReference type="CDD" id="cd14688">
    <property type="entry name" value="bZIP_YAP"/>
    <property type="match status" value="1"/>
</dbReference>
<evidence type="ECO:0000259" key="2">
    <source>
        <dbReference type="PROSITE" id="PS51819"/>
    </source>
</evidence>
<dbReference type="PANTHER" id="PTHR35006:SF2">
    <property type="entry name" value="GLYOXALASE FAMILY PROTEIN (AFU_ORTHOLOGUE AFUA_5G14830)"/>
    <property type="match status" value="1"/>
</dbReference>
<feature type="compositionally biased region" description="Polar residues" evidence="1">
    <location>
        <begin position="107"/>
        <end position="119"/>
    </location>
</feature>
<sequence>MGAHAYRSGVNKFSSKPPGHDAARQRENQRRHRARVKGRIAELEAALENALQRIGGLTAEVHRLQHALDQSKASSDQTTNTLPLKSPSPSNPDVPDLTTLPPLASDAPSTTCDCPSTCNRLPAPTSPPNPDPTANPALTADLSDPTNDCPLLPASQAGESTIPCRDAYVMVTERTPPEFDLAAATEWLRPGFRRAAAPGAGCRVQTHLLFALHLVTRSFSFSPLITTPSPSPPPSHPHPQHPKMSLGHISLPITSHPTSKTFYTAILAPLNLHLIYDSSATPSSTSTSKTPTLGFGPDPAHEILNLFELGAHALPAGPGFHLAFNAPSREAVVEFHAAAMANGGSDNGLPGVRKQYGERYFAAFVLDPDGWRLEAVCQT</sequence>
<feature type="compositionally biased region" description="Basic and acidic residues" evidence="1">
    <location>
        <begin position="18"/>
        <end position="28"/>
    </location>
</feature>
<keyword evidence="4" id="KW-1185">Reference proteome</keyword>
<dbReference type="SUPFAM" id="SSF54593">
    <property type="entry name" value="Glyoxalase/Bleomycin resistance protein/Dihydroxybiphenyl dioxygenase"/>
    <property type="match status" value="1"/>
</dbReference>
<feature type="region of interest" description="Disordered" evidence="1">
    <location>
        <begin position="225"/>
        <end position="245"/>
    </location>
</feature>
<comment type="caution">
    <text evidence="3">The sequence shown here is derived from an EMBL/GenBank/DDBJ whole genome shotgun (WGS) entry which is preliminary data.</text>
</comment>
<dbReference type="PANTHER" id="PTHR35006">
    <property type="entry name" value="GLYOXALASE FAMILY PROTEIN (AFU_ORTHOLOGUE AFUA_5G14830)"/>
    <property type="match status" value="1"/>
</dbReference>
<dbReference type="Gene3D" id="3.10.180.10">
    <property type="entry name" value="2,3-Dihydroxybiphenyl 1,2-Dioxygenase, domain 1"/>
    <property type="match status" value="1"/>
</dbReference>
<dbReference type="InterPro" id="IPR004360">
    <property type="entry name" value="Glyas_Fos-R_dOase_dom"/>
</dbReference>
<gene>
    <name evidence="3" type="ORF">C8A05DRAFT_47269</name>
</gene>
<feature type="region of interest" description="Disordered" evidence="1">
    <location>
        <begin position="1"/>
        <end position="35"/>
    </location>
</feature>
<dbReference type="EMBL" id="MU855941">
    <property type="protein sequence ID" value="KAK3898413.1"/>
    <property type="molecule type" value="Genomic_DNA"/>
</dbReference>
<dbReference type="InterPro" id="IPR037523">
    <property type="entry name" value="VOC_core"/>
</dbReference>
<dbReference type="AlphaFoldDB" id="A0AAN6RQ66"/>
<reference evidence="3" key="2">
    <citation type="submission" date="2023-05" db="EMBL/GenBank/DDBJ databases">
        <authorList>
            <consortium name="Lawrence Berkeley National Laboratory"/>
            <person name="Steindorff A."/>
            <person name="Hensen N."/>
            <person name="Bonometti L."/>
            <person name="Westerberg I."/>
            <person name="Brannstrom I.O."/>
            <person name="Guillou S."/>
            <person name="Cros-Aarteil S."/>
            <person name="Calhoun S."/>
            <person name="Haridas S."/>
            <person name="Kuo A."/>
            <person name="Mondo S."/>
            <person name="Pangilinan J."/>
            <person name="Riley R."/>
            <person name="Labutti K."/>
            <person name="Andreopoulos B."/>
            <person name="Lipzen A."/>
            <person name="Chen C."/>
            <person name="Yanf M."/>
            <person name="Daum C."/>
            <person name="Ng V."/>
            <person name="Clum A."/>
            <person name="Ohm R."/>
            <person name="Martin F."/>
            <person name="Silar P."/>
            <person name="Natvig D."/>
            <person name="Lalanne C."/>
            <person name="Gautier V."/>
            <person name="Ament-Velasquez S.L."/>
            <person name="Kruys A."/>
            <person name="Hutchinson M.I."/>
            <person name="Powell A.J."/>
            <person name="Barry K."/>
            <person name="Miller A.N."/>
            <person name="Grigoriev I.V."/>
            <person name="Debuchy R."/>
            <person name="Gladieux P."/>
            <person name="Thoren M.H."/>
            <person name="Johannesson H."/>
        </authorList>
    </citation>
    <scope>NUCLEOTIDE SEQUENCE</scope>
    <source>
        <strain evidence="3">CBS 103.79</strain>
    </source>
</reference>
<dbReference type="InterPro" id="IPR029068">
    <property type="entry name" value="Glyas_Bleomycin-R_OHBP_Dase"/>
</dbReference>
<feature type="region of interest" description="Disordered" evidence="1">
    <location>
        <begin position="69"/>
        <end position="144"/>
    </location>
</feature>
<feature type="domain" description="VOC" evidence="2">
    <location>
        <begin position="245"/>
        <end position="378"/>
    </location>
</feature>
<feature type="compositionally biased region" description="Polar residues" evidence="1">
    <location>
        <begin position="71"/>
        <end position="83"/>
    </location>
</feature>
<dbReference type="CDD" id="cd07262">
    <property type="entry name" value="VOC_like"/>
    <property type="match status" value="1"/>
</dbReference>
<protein>
    <recommendedName>
        <fullName evidence="2">VOC domain-containing protein</fullName>
    </recommendedName>
</protein>
<accession>A0AAN6RQ66</accession>
<feature type="compositionally biased region" description="Pro residues" evidence="1">
    <location>
        <begin position="124"/>
        <end position="133"/>
    </location>
</feature>
<proteinExistence type="predicted"/>
<evidence type="ECO:0000313" key="3">
    <source>
        <dbReference type="EMBL" id="KAK3898413.1"/>
    </source>
</evidence>
<evidence type="ECO:0000256" key="1">
    <source>
        <dbReference type="SAM" id="MobiDB-lite"/>
    </source>
</evidence>
<dbReference type="Proteomes" id="UP001303889">
    <property type="component" value="Unassembled WGS sequence"/>
</dbReference>
<evidence type="ECO:0000313" key="4">
    <source>
        <dbReference type="Proteomes" id="UP001303889"/>
    </source>
</evidence>